<protein>
    <submittedName>
        <fullName evidence="1">Uncharacterized protein</fullName>
    </submittedName>
</protein>
<sequence length="53" mass="6226">MYYLMKDFTTHPTLIVSSQPLREHHNIYILLYVVEIGLTNKKTLPQLLLIIPC</sequence>
<organism evidence="1 2">
    <name type="scientific">Lupinus luteus</name>
    <name type="common">European yellow lupine</name>
    <dbReference type="NCBI Taxonomy" id="3873"/>
    <lineage>
        <taxon>Eukaryota</taxon>
        <taxon>Viridiplantae</taxon>
        <taxon>Streptophyta</taxon>
        <taxon>Embryophyta</taxon>
        <taxon>Tracheophyta</taxon>
        <taxon>Spermatophyta</taxon>
        <taxon>Magnoliopsida</taxon>
        <taxon>eudicotyledons</taxon>
        <taxon>Gunneridae</taxon>
        <taxon>Pentapetalae</taxon>
        <taxon>rosids</taxon>
        <taxon>fabids</taxon>
        <taxon>Fabales</taxon>
        <taxon>Fabaceae</taxon>
        <taxon>Papilionoideae</taxon>
        <taxon>50 kb inversion clade</taxon>
        <taxon>genistoids sensu lato</taxon>
        <taxon>core genistoids</taxon>
        <taxon>Genisteae</taxon>
        <taxon>Lupinus</taxon>
    </lineage>
</organism>
<keyword evidence="2" id="KW-1185">Reference proteome</keyword>
<accession>A0AAV1WTJ0</accession>
<evidence type="ECO:0000313" key="2">
    <source>
        <dbReference type="Proteomes" id="UP001497480"/>
    </source>
</evidence>
<dbReference type="EMBL" id="CAXHTB010000009">
    <property type="protein sequence ID" value="CAL0312329.1"/>
    <property type="molecule type" value="Genomic_DNA"/>
</dbReference>
<dbReference type="AlphaFoldDB" id="A0AAV1WTJ0"/>
<comment type="caution">
    <text evidence="1">The sequence shown here is derived from an EMBL/GenBank/DDBJ whole genome shotgun (WGS) entry which is preliminary data.</text>
</comment>
<reference evidence="1 2" key="1">
    <citation type="submission" date="2024-03" db="EMBL/GenBank/DDBJ databases">
        <authorList>
            <person name="Martinez-Hernandez J."/>
        </authorList>
    </citation>
    <scope>NUCLEOTIDE SEQUENCE [LARGE SCALE GENOMIC DNA]</scope>
</reference>
<name>A0AAV1WTJ0_LUPLU</name>
<evidence type="ECO:0000313" key="1">
    <source>
        <dbReference type="EMBL" id="CAL0312329.1"/>
    </source>
</evidence>
<gene>
    <name evidence="1" type="ORF">LLUT_LOCUS13389</name>
</gene>
<dbReference type="Proteomes" id="UP001497480">
    <property type="component" value="Unassembled WGS sequence"/>
</dbReference>
<proteinExistence type="predicted"/>